<dbReference type="Gene3D" id="3.60.10.10">
    <property type="entry name" value="Endonuclease/exonuclease/phosphatase"/>
    <property type="match status" value="1"/>
</dbReference>
<name>A0A1N6EJF6_9BACT</name>
<organism evidence="4 5">
    <name type="scientific">Algoriphagus halophilus</name>
    <dbReference type="NCBI Taxonomy" id="226505"/>
    <lineage>
        <taxon>Bacteria</taxon>
        <taxon>Pseudomonadati</taxon>
        <taxon>Bacteroidota</taxon>
        <taxon>Cytophagia</taxon>
        <taxon>Cytophagales</taxon>
        <taxon>Cyclobacteriaceae</taxon>
        <taxon>Algoriphagus</taxon>
    </lineage>
</organism>
<keyword evidence="4" id="KW-0269">Exonuclease</keyword>
<sequence length="352" mass="40546">MPIYVLRIISAFFILATWIPFIKWDYWWIRVFDYPQLQKLVIIILCVLPWTYLAFEEASPESFIWMVLLLMAGIHLFRKVKIFSPLGKKMIDSIAYDEENGIHILVGNVYQFNTHYQKVIDLVHQTNPDLIFLVETDQAWEVGLKSLEKQYPNTILIPLDNTYGMLLYTKLEIVRHEIKYLIDDEIPSIELEIKLNSGKTITVYAIHPTPPVPNENPKSTDRDAEILIVGKKVKANPKPSLVIGDLNDVAWSYTTELFLKISEMADPRRGRGLFSTFHAKIPLLRWPLDHIFLSKHFGLSELQVQSGIGSDHFPISMKAVITEKNTTDQLEANGEDHQEAKEKIENGISDRS</sequence>
<dbReference type="Pfam" id="PF03372">
    <property type="entry name" value="Exo_endo_phos"/>
    <property type="match status" value="1"/>
</dbReference>
<dbReference type="AlphaFoldDB" id="A0A1N6EJF6"/>
<feature type="transmembrane region" description="Helical" evidence="2">
    <location>
        <begin position="40"/>
        <end position="56"/>
    </location>
</feature>
<dbReference type="GO" id="GO:0004519">
    <property type="term" value="F:endonuclease activity"/>
    <property type="evidence" value="ECO:0007669"/>
    <property type="project" value="UniProtKB-KW"/>
</dbReference>
<dbReference type="RefSeq" id="WP_074224875.1">
    <property type="nucleotide sequence ID" value="NZ_FSRC01000001.1"/>
</dbReference>
<feature type="region of interest" description="Disordered" evidence="1">
    <location>
        <begin position="328"/>
        <end position="352"/>
    </location>
</feature>
<dbReference type="EMBL" id="FSRC01000001">
    <property type="protein sequence ID" value="SIN83107.1"/>
    <property type="molecule type" value="Genomic_DNA"/>
</dbReference>
<dbReference type="GO" id="GO:0004527">
    <property type="term" value="F:exonuclease activity"/>
    <property type="evidence" value="ECO:0007669"/>
    <property type="project" value="UniProtKB-KW"/>
</dbReference>
<dbReference type="InterPro" id="IPR036691">
    <property type="entry name" value="Endo/exonu/phosph_ase_sf"/>
</dbReference>
<evidence type="ECO:0000256" key="1">
    <source>
        <dbReference type="SAM" id="MobiDB-lite"/>
    </source>
</evidence>
<keyword evidence="4" id="KW-0255">Endonuclease</keyword>
<keyword evidence="4" id="KW-0378">Hydrolase</keyword>
<keyword evidence="5" id="KW-1185">Reference proteome</keyword>
<dbReference type="OrthoDB" id="9796594at2"/>
<dbReference type="Proteomes" id="UP000185221">
    <property type="component" value="Unassembled WGS sequence"/>
</dbReference>
<keyword evidence="2" id="KW-1133">Transmembrane helix</keyword>
<dbReference type="InterPro" id="IPR005135">
    <property type="entry name" value="Endo/exonuclease/phosphatase"/>
</dbReference>
<accession>A0A1N6EJF6</accession>
<evidence type="ECO:0000313" key="5">
    <source>
        <dbReference type="Proteomes" id="UP000185221"/>
    </source>
</evidence>
<dbReference type="SUPFAM" id="SSF56219">
    <property type="entry name" value="DNase I-like"/>
    <property type="match status" value="1"/>
</dbReference>
<feature type="transmembrane region" description="Helical" evidence="2">
    <location>
        <begin position="62"/>
        <end position="80"/>
    </location>
</feature>
<keyword evidence="4" id="KW-0540">Nuclease</keyword>
<gene>
    <name evidence="4" type="ORF">SAMN05444394_2221</name>
</gene>
<reference evidence="5" key="1">
    <citation type="submission" date="2016-11" db="EMBL/GenBank/DDBJ databases">
        <authorList>
            <person name="Varghese N."/>
            <person name="Submissions S."/>
        </authorList>
    </citation>
    <scope>NUCLEOTIDE SEQUENCE [LARGE SCALE GENOMIC DNA]</scope>
    <source>
        <strain evidence="5">DSM 15292</strain>
    </source>
</reference>
<dbReference type="STRING" id="226505.SAMN05444394_2221"/>
<evidence type="ECO:0000256" key="2">
    <source>
        <dbReference type="SAM" id="Phobius"/>
    </source>
</evidence>
<evidence type="ECO:0000259" key="3">
    <source>
        <dbReference type="Pfam" id="PF03372"/>
    </source>
</evidence>
<feature type="transmembrane region" description="Helical" evidence="2">
    <location>
        <begin position="6"/>
        <end position="28"/>
    </location>
</feature>
<protein>
    <submittedName>
        <fullName evidence="4">Uncharacterized conserved protein YafD, endonuclease/exonuclease/phosphatase (EEP) superfamily</fullName>
    </submittedName>
</protein>
<keyword evidence="2" id="KW-0472">Membrane</keyword>
<evidence type="ECO:0000313" key="4">
    <source>
        <dbReference type="EMBL" id="SIN83107.1"/>
    </source>
</evidence>
<proteinExistence type="predicted"/>
<feature type="compositionally biased region" description="Basic and acidic residues" evidence="1">
    <location>
        <begin position="334"/>
        <end position="352"/>
    </location>
</feature>
<feature type="domain" description="Endonuclease/exonuclease/phosphatase" evidence="3">
    <location>
        <begin position="108"/>
        <end position="312"/>
    </location>
</feature>
<keyword evidence="2" id="KW-0812">Transmembrane</keyword>